<dbReference type="InterPro" id="IPR013785">
    <property type="entry name" value="Aldolase_TIM"/>
</dbReference>
<proteinExistence type="predicted"/>
<dbReference type="STRING" id="1123282.SAMN02745823_01313"/>
<dbReference type="InterPro" id="IPR003379">
    <property type="entry name" value="Carboxylase_cons_dom"/>
</dbReference>
<dbReference type="Proteomes" id="UP000183995">
    <property type="component" value="Unassembled WGS sequence"/>
</dbReference>
<dbReference type="EMBL" id="FQXV01000003">
    <property type="protein sequence ID" value="SHH87654.1"/>
    <property type="molecule type" value="Genomic_DNA"/>
</dbReference>
<evidence type="ECO:0000313" key="2">
    <source>
        <dbReference type="EMBL" id="SHH87654.1"/>
    </source>
</evidence>
<dbReference type="GO" id="GO:0006094">
    <property type="term" value="P:gluconeogenesis"/>
    <property type="evidence" value="ECO:0007669"/>
    <property type="project" value="TreeGrafter"/>
</dbReference>
<dbReference type="OrthoDB" id="9807469at2"/>
<reference evidence="2 3" key="1">
    <citation type="submission" date="2016-11" db="EMBL/GenBank/DDBJ databases">
        <authorList>
            <person name="Jaros S."/>
            <person name="Januszkiewicz K."/>
            <person name="Wedrychowicz H."/>
        </authorList>
    </citation>
    <scope>NUCLEOTIDE SEQUENCE [LARGE SCALE GENOMIC DNA]</scope>
    <source>
        <strain evidence="2 3">DSM 10068</strain>
    </source>
</reference>
<organism evidence="2 3">
    <name type="scientific">Sporobacter termitidis DSM 10068</name>
    <dbReference type="NCBI Taxonomy" id="1123282"/>
    <lineage>
        <taxon>Bacteria</taxon>
        <taxon>Bacillati</taxon>
        <taxon>Bacillota</taxon>
        <taxon>Clostridia</taxon>
        <taxon>Eubacteriales</taxon>
        <taxon>Oscillospiraceae</taxon>
        <taxon>Sporobacter</taxon>
    </lineage>
</organism>
<accession>A0A1M5WKF5</accession>
<sequence length="501" mass="57024">MAKVLNFIDTTTRDGSQSNWAAGMPVGMMEAVLEDIDKAGFRSLCCPLMQLQFKKVVRDLKEDPWAMARMFAEKAPRTKKGCILQPSLWPFDIVNFNREAVELFTRKLAEMGALQRVQITGNVMGHKHYHWFVPFLKKLGLEVAFALCYYISPRHTDDYYAEKTRMMVDYGADVMYLKDAGGLLDIDNVRRVYNIMKANSGNLLTEIHSHCTTGLADPVYVEAMKLGCDGFHVALPPLAEGAAQPSVFNVAENARALGYEVNLDLERLQHVSDKLYCMAREAGLPTFGPTRYKVAQYKHRIPGGVISNFTHQLKELHLENRVDEVIEEVVRVCAETGEPHMITPYSQFVVTQAAINVALGERYKIVIDEFIQFAMGNYSEDSGYLEMDQNLKDYFLSLPRAKELAAKTKAQEEEQNKPLSEFRKQFGENLSDEEFLLRYIMNGTKEIDVMREATRERPWRTFSCVDSPILDLINNLGKQEHVTQVQVQYGSKALVLKRQSN</sequence>
<dbReference type="PANTHER" id="PTHR43778:SF2">
    <property type="entry name" value="PYRUVATE CARBOXYLASE, MITOCHONDRIAL"/>
    <property type="match status" value="1"/>
</dbReference>
<dbReference type="Pfam" id="PF00682">
    <property type="entry name" value="HMGL-like"/>
    <property type="match status" value="1"/>
</dbReference>
<dbReference type="InterPro" id="IPR000891">
    <property type="entry name" value="PYR_CT"/>
</dbReference>
<dbReference type="PROSITE" id="PS50991">
    <property type="entry name" value="PYR_CT"/>
    <property type="match status" value="1"/>
</dbReference>
<dbReference type="SUPFAM" id="SSF51569">
    <property type="entry name" value="Aldolase"/>
    <property type="match status" value="1"/>
</dbReference>
<dbReference type="GO" id="GO:0004736">
    <property type="term" value="F:pyruvate carboxylase activity"/>
    <property type="evidence" value="ECO:0007669"/>
    <property type="project" value="TreeGrafter"/>
</dbReference>
<dbReference type="SUPFAM" id="SSF89000">
    <property type="entry name" value="post-HMGL domain-like"/>
    <property type="match status" value="1"/>
</dbReference>
<gene>
    <name evidence="2" type="ORF">SAMN02745823_01313</name>
</gene>
<name>A0A1M5WKF5_9FIRM</name>
<evidence type="ECO:0000313" key="3">
    <source>
        <dbReference type="Proteomes" id="UP000183995"/>
    </source>
</evidence>
<dbReference type="GO" id="GO:0005737">
    <property type="term" value="C:cytoplasm"/>
    <property type="evidence" value="ECO:0007669"/>
    <property type="project" value="TreeGrafter"/>
</dbReference>
<dbReference type="Pfam" id="PF02436">
    <property type="entry name" value="PYC_OADA"/>
    <property type="match status" value="1"/>
</dbReference>
<evidence type="ECO:0000259" key="1">
    <source>
        <dbReference type="PROSITE" id="PS50991"/>
    </source>
</evidence>
<dbReference type="AlphaFoldDB" id="A0A1M5WKF5"/>
<dbReference type="RefSeq" id="WP_073076907.1">
    <property type="nucleotide sequence ID" value="NZ_FQXV01000003.1"/>
</dbReference>
<dbReference type="PANTHER" id="PTHR43778">
    <property type="entry name" value="PYRUVATE CARBOXYLASE"/>
    <property type="match status" value="1"/>
</dbReference>
<protein>
    <submittedName>
        <fullName evidence="2">Oxaloacetate decarboxylase, alpha subunit</fullName>
    </submittedName>
</protein>
<keyword evidence="3" id="KW-1185">Reference proteome</keyword>
<dbReference type="InterPro" id="IPR055268">
    <property type="entry name" value="PCB-like"/>
</dbReference>
<feature type="domain" description="Pyruvate carboxyltransferase" evidence="1">
    <location>
        <begin position="5"/>
        <end position="269"/>
    </location>
</feature>
<dbReference type="Gene3D" id="3.20.20.70">
    <property type="entry name" value="Aldolase class I"/>
    <property type="match status" value="1"/>
</dbReference>